<dbReference type="EMBL" id="BLXT01006003">
    <property type="protein sequence ID" value="GFO28115.1"/>
    <property type="molecule type" value="Genomic_DNA"/>
</dbReference>
<comment type="caution">
    <text evidence="1">The sequence shown here is derived from an EMBL/GenBank/DDBJ whole genome shotgun (WGS) entry which is preliminary data.</text>
</comment>
<protein>
    <submittedName>
        <fullName evidence="1">Uncharacterized protein</fullName>
    </submittedName>
</protein>
<gene>
    <name evidence="1" type="ORF">PoB_005462000</name>
</gene>
<keyword evidence="2" id="KW-1185">Reference proteome</keyword>
<evidence type="ECO:0000313" key="2">
    <source>
        <dbReference type="Proteomes" id="UP000735302"/>
    </source>
</evidence>
<sequence length="147" mass="16321">MIIGVCEIHPSYFDAQRDSPPATHCTLPQPHRVLGQSWSFTISTAIDPSSFKRNNYYATGPGVVALFLSLPAAAAHTRVYGKRSGQRHIQPLDLSLPPYESHLTTNKAPSSWECALYCFQHHQATVQKNWGTAEETSKTITHGKKCE</sequence>
<accession>A0AAV4C8W0</accession>
<reference evidence="1 2" key="1">
    <citation type="journal article" date="2021" name="Elife">
        <title>Chloroplast acquisition without the gene transfer in kleptoplastic sea slugs, Plakobranchus ocellatus.</title>
        <authorList>
            <person name="Maeda T."/>
            <person name="Takahashi S."/>
            <person name="Yoshida T."/>
            <person name="Shimamura S."/>
            <person name="Takaki Y."/>
            <person name="Nagai Y."/>
            <person name="Toyoda A."/>
            <person name="Suzuki Y."/>
            <person name="Arimoto A."/>
            <person name="Ishii H."/>
            <person name="Satoh N."/>
            <person name="Nishiyama T."/>
            <person name="Hasebe M."/>
            <person name="Maruyama T."/>
            <person name="Minagawa J."/>
            <person name="Obokata J."/>
            <person name="Shigenobu S."/>
        </authorList>
    </citation>
    <scope>NUCLEOTIDE SEQUENCE [LARGE SCALE GENOMIC DNA]</scope>
</reference>
<dbReference type="AlphaFoldDB" id="A0AAV4C8W0"/>
<dbReference type="Proteomes" id="UP000735302">
    <property type="component" value="Unassembled WGS sequence"/>
</dbReference>
<evidence type="ECO:0000313" key="1">
    <source>
        <dbReference type="EMBL" id="GFO28115.1"/>
    </source>
</evidence>
<name>A0AAV4C8W0_9GAST</name>
<proteinExistence type="predicted"/>
<organism evidence="1 2">
    <name type="scientific">Plakobranchus ocellatus</name>
    <dbReference type="NCBI Taxonomy" id="259542"/>
    <lineage>
        <taxon>Eukaryota</taxon>
        <taxon>Metazoa</taxon>
        <taxon>Spiralia</taxon>
        <taxon>Lophotrochozoa</taxon>
        <taxon>Mollusca</taxon>
        <taxon>Gastropoda</taxon>
        <taxon>Heterobranchia</taxon>
        <taxon>Euthyneura</taxon>
        <taxon>Panpulmonata</taxon>
        <taxon>Sacoglossa</taxon>
        <taxon>Placobranchoidea</taxon>
        <taxon>Plakobranchidae</taxon>
        <taxon>Plakobranchus</taxon>
    </lineage>
</organism>